<comment type="similarity">
    <text evidence="1">Belongs to the aldo/keto reductase family.</text>
</comment>
<dbReference type="InterPro" id="IPR036812">
    <property type="entry name" value="NAD(P)_OxRdtase_dom_sf"/>
</dbReference>
<keyword evidence="9" id="KW-1185">Reference proteome</keyword>
<feature type="active site" description="Proton donor" evidence="4">
    <location>
        <position position="51"/>
    </location>
</feature>
<proteinExistence type="inferred from homology"/>
<dbReference type="SUPFAM" id="SSF51430">
    <property type="entry name" value="NAD(P)-linked oxidoreductase"/>
    <property type="match status" value="1"/>
</dbReference>
<dbReference type="Proteomes" id="UP000092461">
    <property type="component" value="Unassembled WGS sequence"/>
</dbReference>
<reference evidence="8" key="1">
    <citation type="submission" date="2020-05" db="UniProtKB">
        <authorList>
            <consortium name="EnsemblMetazoa"/>
        </authorList>
    </citation>
    <scope>IDENTIFICATION</scope>
    <source>
        <strain evidence="8">Jacobina</strain>
    </source>
</reference>
<dbReference type="PANTHER" id="PTHR11732">
    <property type="entry name" value="ALDO/KETO REDUCTASE"/>
    <property type="match status" value="1"/>
</dbReference>
<evidence type="ECO:0000256" key="1">
    <source>
        <dbReference type="ARBA" id="ARBA00007905"/>
    </source>
</evidence>
<evidence type="ECO:0000256" key="3">
    <source>
        <dbReference type="ARBA" id="ARBA00023002"/>
    </source>
</evidence>
<dbReference type="VEuPathDB" id="VectorBase:LLOJ010018"/>
<dbReference type="PROSITE" id="PS00798">
    <property type="entry name" value="ALDOKETO_REDUCTASE_1"/>
    <property type="match status" value="1"/>
</dbReference>
<feature type="site" description="Lowers pKa of active site Tyr" evidence="6">
    <location>
        <position position="80"/>
    </location>
</feature>
<dbReference type="Pfam" id="PF00248">
    <property type="entry name" value="Aldo_ket_red"/>
    <property type="match status" value="1"/>
</dbReference>
<dbReference type="PROSITE" id="PS00062">
    <property type="entry name" value="ALDOKETO_REDUCTASE_2"/>
    <property type="match status" value="1"/>
</dbReference>
<dbReference type="InterPro" id="IPR023210">
    <property type="entry name" value="NADP_OxRdtase_dom"/>
</dbReference>
<name>A0A1B0CY20_LUTLO</name>
<dbReference type="Gene3D" id="3.20.20.100">
    <property type="entry name" value="NADP-dependent oxidoreductase domain"/>
    <property type="match status" value="1"/>
</dbReference>
<dbReference type="InterPro" id="IPR020471">
    <property type="entry name" value="AKR"/>
</dbReference>
<feature type="binding site" evidence="5">
    <location>
        <position position="113"/>
    </location>
    <ligand>
        <name>substrate</name>
    </ligand>
</feature>
<dbReference type="PROSITE" id="PS00063">
    <property type="entry name" value="ALDOKETO_REDUCTASE_3"/>
    <property type="match status" value="1"/>
</dbReference>
<dbReference type="PRINTS" id="PR00069">
    <property type="entry name" value="ALDKETRDTASE"/>
</dbReference>
<evidence type="ECO:0000313" key="9">
    <source>
        <dbReference type="Proteomes" id="UP000092461"/>
    </source>
</evidence>
<protein>
    <recommendedName>
        <fullName evidence="7">NADP-dependent oxidoreductase domain-containing protein</fullName>
    </recommendedName>
</protein>
<evidence type="ECO:0000256" key="4">
    <source>
        <dbReference type="PIRSR" id="PIRSR000097-1"/>
    </source>
</evidence>
<dbReference type="InterPro" id="IPR018170">
    <property type="entry name" value="Aldo/ket_reductase_CS"/>
</dbReference>
<dbReference type="VEuPathDB" id="VectorBase:LLONM1_009789"/>
<dbReference type="FunFam" id="3.20.20.100:FF:000006">
    <property type="entry name" value="Aldo-keto reductase family 1 member A1"/>
    <property type="match status" value="1"/>
</dbReference>
<evidence type="ECO:0000256" key="6">
    <source>
        <dbReference type="PIRSR" id="PIRSR000097-3"/>
    </source>
</evidence>
<evidence type="ECO:0000256" key="2">
    <source>
        <dbReference type="ARBA" id="ARBA00022857"/>
    </source>
</evidence>
<evidence type="ECO:0000259" key="7">
    <source>
        <dbReference type="Pfam" id="PF00248"/>
    </source>
</evidence>
<dbReference type="PIRSF" id="PIRSF000097">
    <property type="entry name" value="AKR"/>
    <property type="match status" value="1"/>
</dbReference>
<dbReference type="GO" id="GO:0016491">
    <property type="term" value="F:oxidoreductase activity"/>
    <property type="evidence" value="ECO:0007669"/>
    <property type="project" value="UniProtKB-KW"/>
</dbReference>
<keyword evidence="2" id="KW-0521">NADP</keyword>
<accession>A0A1B0CY20</accession>
<keyword evidence="3" id="KW-0560">Oxidoreductase</keyword>
<evidence type="ECO:0000256" key="5">
    <source>
        <dbReference type="PIRSR" id="PIRSR000097-2"/>
    </source>
</evidence>
<dbReference type="EnsemblMetazoa" id="LLOJ010018-RA">
    <property type="protein sequence ID" value="LLOJ010018-PA"/>
    <property type="gene ID" value="LLOJ010018"/>
</dbReference>
<organism evidence="8 9">
    <name type="scientific">Lutzomyia longipalpis</name>
    <name type="common">Sand fly</name>
    <dbReference type="NCBI Taxonomy" id="7200"/>
    <lineage>
        <taxon>Eukaryota</taxon>
        <taxon>Metazoa</taxon>
        <taxon>Ecdysozoa</taxon>
        <taxon>Arthropoda</taxon>
        <taxon>Hexapoda</taxon>
        <taxon>Insecta</taxon>
        <taxon>Pterygota</taxon>
        <taxon>Neoptera</taxon>
        <taxon>Endopterygota</taxon>
        <taxon>Diptera</taxon>
        <taxon>Nematocera</taxon>
        <taxon>Psychodoidea</taxon>
        <taxon>Psychodidae</taxon>
        <taxon>Lutzomyia</taxon>
        <taxon>Lutzomyia</taxon>
    </lineage>
</organism>
<feature type="domain" description="NADP-dependent oxidoreductase" evidence="7">
    <location>
        <begin position="18"/>
        <end position="292"/>
    </location>
</feature>
<dbReference type="AlphaFoldDB" id="A0A1B0CY20"/>
<dbReference type="EMBL" id="AJWK01035258">
    <property type="status" value="NOT_ANNOTATED_CDS"/>
    <property type="molecule type" value="Genomic_DNA"/>
</dbReference>
<evidence type="ECO:0000313" key="8">
    <source>
        <dbReference type="EnsemblMetazoa" id="LLOJ010018-PA"/>
    </source>
</evidence>
<sequence length="319" mass="36149">MQKVPSIVLNNGKKIPQLGLGTWGSPPGEVTRAVKEAIDLGYRHIDCAFVYGNEQEVGEGLAAKIADGTVKRDDVFVTSKLWNTFHSRHLVRPALEASLKNLGLEQLDLYLIHWPMGYQEGGDIFPKDADEKTLFSDVDYIETWKGMEDCLKAGLTRSIGLSNFNIRQVERVLASATVKPVMNQIEYHPYLHDKELSQFCRSKGIEITGYSPLGSPARPWVKSDDPVLLEEPKVVEVAKRCGKTVAQVLIRWQLQLGHITIPKSTNTKRIQENFDVFDFELSQQDMDDLSSLHRNERFVPMTMCAGHKYHSFENNEFKD</sequence>